<evidence type="ECO:0000256" key="1">
    <source>
        <dbReference type="SAM" id="MobiDB-lite"/>
    </source>
</evidence>
<dbReference type="Gene3D" id="1.20.1270.60">
    <property type="entry name" value="Arfaptin homology (AH) domain/BAR domain"/>
    <property type="match status" value="2"/>
</dbReference>
<dbReference type="PANTHER" id="PTHR15708">
    <property type="entry name" value="ACTIN BUNDLING/MISSING IN METASTASIS-RELATED"/>
    <property type="match status" value="1"/>
</dbReference>
<feature type="region of interest" description="Disordered" evidence="1">
    <location>
        <begin position="326"/>
        <end position="358"/>
    </location>
</feature>
<feature type="region of interest" description="Disordered" evidence="1">
    <location>
        <begin position="427"/>
        <end position="454"/>
    </location>
</feature>
<dbReference type="PANTHER" id="PTHR15708:SF4">
    <property type="entry name" value="FI21477P1-RELATED"/>
    <property type="match status" value="1"/>
</dbReference>
<reference evidence="3 4" key="2">
    <citation type="submission" date="2018-10" db="EMBL/GenBank/DDBJ databases">
        <authorList>
            <consortium name="Pathogen Informatics"/>
        </authorList>
    </citation>
    <scope>NUCLEOTIDE SEQUENCE [LARGE SCALE GENOMIC DNA]</scope>
</reference>
<protein>
    <submittedName>
        <fullName evidence="5">IMD domain-containing protein</fullName>
    </submittedName>
</protein>
<dbReference type="GO" id="GO:0009898">
    <property type="term" value="C:cytoplasmic side of plasma membrane"/>
    <property type="evidence" value="ECO:0007669"/>
    <property type="project" value="TreeGrafter"/>
</dbReference>
<gene>
    <name evidence="3" type="ORF">EVEC_LOCUS163</name>
</gene>
<dbReference type="AlphaFoldDB" id="A0A0N4USU8"/>
<accession>A0A0N4USU8</accession>
<reference evidence="5" key="1">
    <citation type="submission" date="2017-02" db="UniProtKB">
        <authorList>
            <consortium name="WormBaseParasite"/>
        </authorList>
    </citation>
    <scope>IDENTIFICATION</scope>
</reference>
<evidence type="ECO:0000259" key="2">
    <source>
        <dbReference type="PROSITE" id="PS51338"/>
    </source>
</evidence>
<dbReference type="WBParaSite" id="EVEC_0000023201-mRNA-1">
    <property type="protein sequence ID" value="EVEC_0000023201-mRNA-1"/>
    <property type="gene ID" value="EVEC_0000023201"/>
</dbReference>
<dbReference type="STRING" id="51028.A0A0N4USU8"/>
<dbReference type="GO" id="GO:0003779">
    <property type="term" value="F:actin binding"/>
    <property type="evidence" value="ECO:0007669"/>
    <property type="project" value="InterPro"/>
</dbReference>
<dbReference type="EMBL" id="UXUI01000107">
    <property type="protein sequence ID" value="VDD85020.1"/>
    <property type="molecule type" value="Genomic_DNA"/>
</dbReference>
<feature type="compositionally biased region" description="Polar residues" evidence="1">
    <location>
        <begin position="326"/>
        <end position="335"/>
    </location>
</feature>
<dbReference type="SUPFAM" id="SSF103657">
    <property type="entry name" value="BAR/IMD domain-like"/>
    <property type="match status" value="1"/>
</dbReference>
<evidence type="ECO:0000313" key="3">
    <source>
        <dbReference type="EMBL" id="VDD85020.1"/>
    </source>
</evidence>
<dbReference type="Proteomes" id="UP000274131">
    <property type="component" value="Unassembled WGS sequence"/>
</dbReference>
<dbReference type="GO" id="GO:0005543">
    <property type="term" value="F:phospholipid binding"/>
    <property type="evidence" value="ECO:0007669"/>
    <property type="project" value="TreeGrafter"/>
</dbReference>
<evidence type="ECO:0000313" key="4">
    <source>
        <dbReference type="Proteomes" id="UP000274131"/>
    </source>
</evidence>
<dbReference type="InterPro" id="IPR030127">
    <property type="entry name" value="MTSS1/MTSS2"/>
</dbReference>
<dbReference type="PROSITE" id="PS51338">
    <property type="entry name" value="IMD"/>
    <property type="match status" value="1"/>
</dbReference>
<dbReference type="InterPro" id="IPR013606">
    <property type="entry name" value="I-BAR_dom"/>
</dbReference>
<dbReference type="GO" id="GO:0030031">
    <property type="term" value="P:cell projection assembly"/>
    <property type="evidence" value="ECO:0007669"/>
    <property type="project" value="TreeGrafter"/>
</dbReference>
<feature type="domain" description="IMD" evidence="2">
    <location>
        <begin position="1"/>
        <end position="156"/>
    </location>
</feature>
<organism evidence="5">
    <name type="scientific">Enterobius vermicularis</name>
    <name type="common">Human pinworm</name>
    <dbReference type="NCBI Taxonomy" id="51028"/>
    <lineage>
        <taxon>Eukaryota</taxon>
        <taxon>Metazoa</taxon>
        <taxon>Ecdysozoa</taxon>
        <taxon>Nematoda</taxon>
        <taxon>Chromadorea</taxon>
        <taxon>Rhabditida</taxon>
        <taxon>Spirurina</taxon>
        <taxon>Oxyuridomorpha</taxon>
        <taxon>Oxyuroidea</taxon>
        <taxon>Oxyuridae</taxon>
        <taxon>Enterobius</taxon>
    </lineage>
</organism>
<evidence type="ECO:0000313" key="5">
    <source>
        <dbReference type="WBParaSite" id="EVEC_0000023201-mRNA-1"/>
    </source>
</evidence>
<dbReference type="GO" id="GO:0007009">
    <property type="term" value="P:plasma membrane organization"/>
    <property type="evidence" value="ECO:0007669"/>
    <property type="project" value="InterPro"/>
</dbReference>
<dbReference type="OrthoDB" id="10061327at2759"/>
<name>A0A0N4USU8_ENTVE</name>
<sequence length="490" mass="53649">VQYSFSVCLNELFQQTYPAWENVSQKALKLSNQLKGTILCFNAFFDAVQSVGDAANNLKGATRDMGACLTRMCMRQRSVGYQLRAFADALTDELVVAVQNKCGYWKQRTTEMDRRASKFCRKTRSRKGGIDSASLTEQRRICRSLLTEQRNQLSFFVSALLPVFNSELCILDEGAHVRQITEHLQHTARALDSSAVVDTILDDIHQGSDYSWQSCISSNVSRASHNCLPDETSTRVSSPTPSTFTWPSAVENSCPRTAAFVGSHTISVVEAPRRGTVNANLFSPPSPNLFLKKPLLPKRTASTSSTSSNIPDFSEPLPDQIQVPMTYQNGGSQYASSTSLSRDSTLRRPQRPSSFVYDDSSGTLRILAAKGKIQTSSEKDSIVPCDASFESSSLIAQTIQQIDKLGSELDSYCSAPPQGTVQTHVRLRSASNCRPPPPPERRNSTITAATPTAPSVAEIRATSAAPSEYAVSLESSSELARGHYAAFRFP</sequence>
<dbReference type="GO" id="GO:0015629">
    <property type="term" value="C:actin cytoskeleton"/>
    <property type="evidence" value="ECO:0007669"/>
    <property type="project" value="TreeGrafter"/>
</dbReference>
<keyword evidence="4" id="KW-1185">Reference proteome</keyword>
<dbReference type="InterPro" id="IPR027267">
    <property type="entry name" value="AH/BAR_dom_sf"/>
</dbReference>
<dbReference type="Pfam" id="PF08397">
    <property type="entry name" value="IMD"/>
    <property type="match status" value="1"/>
</dbReference>
<proteinExistence type="predicted"/>